<dbReference type="PANTHER" id="PTHR10039">
    <property type="entry name" value="AMELOGENIN"/>
    <property type="match status" value="1"/>
</dbReference>
<evidence type="ECO:0000313" key="3">
    <source>
        <dbReference type="EMBL" id="KAF2029051.1"/>
    </source>
</evidence>
<evidence type="ECO:0000259" key="2">
    <source>
        <dbReference type="Pfam" id="PF24883"/>
    </source>
</evidence>
<proteinExistence type="predicted"/>
<comment type="caution">
    <text evidence="3">The sequence shown here is derived from an EMBL/GenBank/DDBJ whole genome shotgun (WGS) entry which is preliminary data.</text>
</comment>
<dbReference type="AlphaFoldDB" id="A0A9P4H6F9"/>
<dbReference type="InterPro" id="IPR027417">
    <property type="entry name" value="P-loop_NTPase"/>
</dbReference>
<protein>
    <recommendedName>
        <fullName evidence="2">Nephrocystin 3-like N-terminal domain-containing protein</fullName>
    </recommendedName>
</protein>
<keyword evidence="4" id="KW-1185">Reference proteome</keyword>
<accession>A0A9P4H6F9</accession>
<dbReference type="Pfam" id="PF24883">
    <property type="entry name" value="NPHP3_N"/>
    <property type="match status" value="1"/>
</dbReference>
<name>A0A9P4H6F9_9PLEO</name>
<evidence type="ECO:0000256" key="1">
    <source>
        <dbReference type="ARBA" id="ARBA00022737"/>
    </source>
</evidence>
<keyword evidence="1" id="KW-0677">Repeat</keyword>
<dbReference type="InterPro" id="IPR056884">
    <property type="entry name" value="NPHP3-like_N"/>
</dbReference>
<dbReference type="Gene3D" id="3.40.50.300">
    <property type="entry name" value="P-loop containing nucleotide triphosphate hydrolases"/>
    <property type="match status" value="1"/>
</dbReference>
<dbReference type="SUPFAM" id="SSF52540">
    <property type="entry name" value="P-loop containing nucleoside triphosphate hydrolases"/>
    <property type="match status" value="1"/>
</dbReference>
<feature type="domain" description="Nephrocystin 3-like N-terminal" evidence="2">
    <location>
        <begin position="204"/>
        <end position="379"/>
    </location>
</feature>
<dbReference type="OrthoDB" id="443402at2759"/>
<gene>
    <name evidence="3" type="ORF">EK21DRAFT_113275</name>
</gene>
<reference evidence="3" key="1">
    <citation type="journal article" date="2020" name="Stud. Mycol.">
        <title>101 Dothideomycetes genomes: a test case for predicting lifestyles and emergence of pathogens.</title>
        <authorList>
            <person name="Haridas S."/>
            <person name="Albert R."/>
            <person name="Binder M."/>
            <person name="Bloem J."/>
            <person name="Labutti K."/>
            <person name="Salamov A."/>
            <person name="Andreopoulos B."/>
            <person name="Baker S."/>
            <person name="Barry K."/>
            <person name="Bills G."/>
            <person name="Bluhm B."/>
            <person name="Cannon C."/>
            <person name="Castanera R."/>
            <person name="Culley D."/>
            <person name="Daum C."/>
            <person name="Ezra D."/>
            <person name="Gonzalez J."/>
            <person name="Henrissat B."/>
            <person name="Kuo A."/>
            <person name="Liang C."/>
            <person name="Lipzen A."/>
            <person name="Lutzoni F."/>
            <person name="Magnuson J."/>
            <person name="Mondo S."/>
            <person name="Nolan M."/>
            <person name="Ohm R."/>
            <person name="Pangilinan J."/>
            <person name="Park H.-J."/>
            <person name="Ramirez L."/>
            <person name="Alfaro M."/>
            <person name="Sun H."/>
            <person name="Tritt A."/>
            <person name="Yoshinaga Y."/>
            <person name="Zwiers L.-H."/>
            <person name="Turgeon B."/>
            <person name="Goodwin S."/>
            <person name="Spatafora J."/>
            <person name="Crous P."/>
            <person name="Grigoriev I."/>
        </authorList>
    </citation>
    <scope>NUCLEOTIDE SEQUENCE</scope>
    <source>
        <strain evidence="3">CBS 110217</strain>
    </source>
</reference>
<dbReference type="PANTHER" id="PTHR10039:SF5">
    <property type="entry name" value="NACHT DOMAIN-CONTAINING PROTEIN"/>
    <property type="match status" value="1"/>
</dbReference>
<dbReference type="Proteomes" id="UP000799777">
    <property type="component" value="Unassembled WGS sequence"/>
</dbReference>
<sequence>MVHNPDRVIQHSGNWRKTAKRRQFEILAALESVKVKGPASKWKIIRAAIATVWKESQITAMQRRLDSYRLQLILQLQVMMSIKDSEDEGMSVGHSEVLAAISALEDRSHPLGADLTESISQLRIELRDAILKLYVELQDQKTRQTCVAPMAIDAVTDRYQLASKLIHSQDTGAYYATCLAVLETLKFEQMDFRHAKISMAHPATFKWIFSTKFKSWFQSTEPIFWISGKPGSGKSTLMKFLVDNPETTNFMQEWSGSHKVATASYFFWINGNELQRSQEGLLQALLYVILRQFPALIRPVLPGVWDSSATKLTVSSKGPTTWTRNALLNAYEKLGALDVDCKVCIFVDGLDEYEGDHDNLIDTIRTLTKIHVKMCIATRPWNVFEEAFGQDSEYKIYLQDFNQHDISLYVKDKLKKHPEFKKLQASSTAANDTTTEIVEKSNGVFLWVFLVVRSLLEGLRNRDRLSQLRARLRHFPSDLDQFFRHMFLSMDQTYRT</sequence>
<organism evidence="3 4">
    <name type="scientific">Setomelanomma holmii</name>
    <dbReference type="NCBI Taxonomy" id="210430"/>
    <lineage>
        <taxon>Eukaryota</taxon>
        <taxon>Fungi</taxon>
        <taxon>Dikarya</taxon>
        <taxon>Ascomycota</taxon>
        <taxon>Pezizomycotina</taxon>
        <taxon>Dothideomycetes</taxon>
        <taxon>Pleosporomycetidae</taxon>
        <taxon>Pleosporales</taxon>
        <taxon>Pleosporineae</taxon>
        <taxon>Phaeosphaeriaceae</taxon>
        <taxon>Setomelanomma</taxon>
    </lineage>
</organism>
<evidence type="ECO:0000313" key="4">
    <source>
        <dbReference type="Proteomes" id="UP000799777"/>
    </source>
</evidence>
<dbReference type="EMBL" id="ML978205">
    <property type="protein sequence ID" value="KAF2029051.1"/>
    <property type="molecule type" value="Genomic_DNA"/>
</dbReference>